<feature type="region of interest" description="Disordered" evidence="1">
    <location>
        <begin position="27"/>
        <end position="139"/>
    </location>
</feature>
<comment type="caution">
    <text evidence="4">The sequence shown here is derived from an EMBL/GenBank/DDBJ whole genome shotgun (WGS) entry which is preliminary data.</text>
</comment>
<dbReference type="RefSeq" id="WP_190108219.1">
    <property type="nucleotide sequence ID" value="NZ_BMVB01000002.1"/>
</dbReference>
<gene>
    <name evidence="4" type="ORF">GCM10010507_08090</name>
</gene>
<organism evidence="4 5">
    <name type="scientific">Streptomyces cinnamoneus</name>
    <name type="common">Streptoverticillium cinnamoneum</name>
    <dbReference type="NCBI Taxonomy" id="53446"/>
    <lineage>
        <taxon>Bacteria</taxon>
        <taxon>Bacillati</taxon>
        <taxon>Actinomycetota</taxon>
        <taxon>Actinomycetes</taxon>
        <taxon>Kitasatosporales</taxon>
        <taxon>Streptomycetaceae</taxon>
        <taxon>Streptomyces</taxon>
        <taxon>Streptomyces cinnamoneus group</taxon>
    </lineage>
</organism>
<evidence type="ECO:0000313" key="5">
    <source>
        <dbReference type="Proteomes" id="UP000646244"/>
    </source>
</evidence>
<evidence type="ECO:0000256" key="2">
    <source>
        <dbReference type="SAM" id="Phobius"/>
    </source>
</evidence>
<evidence type="ECO:0000256" key="3">
    <source>
        <dbReference type="SAM" id="SignalP"/>
    </source>
</evidence>
<feature type="compositionally biased region" description="Low complexity" evidence="1">
    <location>
        <begin position="40"/>
        <end position="51"/>
    </location>
</feature>
<keyword evidence="2" id="KW-0812">Transmembrane</keyword>
<keyword evidence="3" id="KW-0732">Signal</keyword>
<accession>A0A918WFC8</accession>
<proteinExistence type="predicted"/>
<dbReference type="Proteomes" id="UP000646244">
    <property type="component" value="Unassembled WGS sequence"/>
</dbReference>
<feature type="chain" id="PRO_5037079734" description="Gram-positive cocci surface proteins LPxTG domain-containing protein" evidence="3">
    <location>
        <begin position="28"/>
        <end position="168"/>
    </location>
</feature>
<evidence type="ECO:0000313" key="4">
    <source>
        <dbReference type="EMBL" id="GHC37130.1"/>
    </source>
</evidence>
<keyword evidence="2" id="KW-0472">Membrane</keyword>
<feature type="compositionally biased region" description="Pro residues" evidence="1">
    <location>
        <begin position="92"/>
        <end position="112"/>
    </location>
</feature>
<reference evidence="4" key="2">
    <citation type="submission" date="2020-09" db="EMBL/GenBank/DDBJ databases">
        <authorList>
            <person name="Sun Q."/>
            <person name="Ohkuma M."/>
        </authorList>
    </citation>
    <scope>NUCLEOTIDE SEQUENCE</scope>
    <source>
        <strain evidence="4">JCM 4633</strain>
    </source>
</reference>
<dbReference type="EMBL" id="BMVB01000002">
    <property type="protein sequence ID" value="GHC37130.1"/>
    <property type="molecule type" value="Genomic_DNA"/>
</dbReference>
<feature type="compositionally biased region" description="Basic and acidic residues" evidence="1">
    <location>
        <begin position="119"/>
        <end position="139"/>
    </location>
</feature>
<evidence type="ECO:0000256" key="1">
    <source>
        <dbReference type="SAM" id="MobiDB-lite"/>
    </source>
</evidence>
<reference evidence="4" key="1">
    <citation type="journal article" date="2014" name="Int. J. Syst. Evol. Microbiol.">
        <title>Complete genome sequence of Corynebacterium casei LMG S-19264T (=DSM 44701T), isolated from a smear-ripened cheese.</title>
        <authorList>
            <consortium name="US DOE Joint Genome Institute (JGI-PGF)"/>
            <person name="Walter F."/>
            <person name="Albersmeier A."/>
            <person name="Kalinowski J."/>
            <person name="Ruckert C."/>
        </authorList>
    </citation>
    <scope>NUCLEOTIDE SEQUENCE</scope>
    <source>
        <strain evidence="4">JCM 4633</strain>
    </source>
</reference>
<feature type="transmembrane region" description="Helical" evidence="2">
    <location>
        <begin position="144"/>
        <end position="163"/>
    </location>
</feature>
<dbReference type="AlphaFoldDB" id="A0A918WFC8"/>
<protein>
    <recommendedName>
        <fullName evidence="6">Gram-positive cocci surface proteins LPxTG domain-containing protein</fullName>
    </recommendedName>
</protein>
<keyword evidence="2" id="KW-1133">Transmembrane helix</keyword>
<feature type="compositionally biased region" description="Basic and acidic residues" evidence="1">
    <location>
        <begin position="69"/>
        <end position="89"/>
    </location>
</feature>
<name>A0A918WFC8_STRCJ</name>
<sequence>MGGGSRTAAVFGLAVSAALISAWPAWAGEPEPTSAPPSVPVTATTSTTVFPSAPPTPGAGRLAGTVAGEGRRHPGRESDDETRSDREDAGLPPRPAAPRAPSVSPAPRPPGGAAPARQPARERAREPVRDPAHRADPADRVIRVLPLGTGMALTGLGLGFLALRLRRR</sequence>
<evidence type="ECO:0008006" key="6">
    <source>
        <dbReference type="Google" id="ProtNLM"/>
    </source>
</evidence>
<feature type="signal peptide" evidence="3">
    <location>
        <begin position="1"/>
        <end position="27"/>
    </location>
</feature>